<evidence type="ECO:0000313" key="1">
    <source>
        <dbReference type="EMBL" id="QQP37467.1"/>
    </source>
</evidence>
<dbReference type="PANTHER" id="PTHR46060">
    <property type="entry name" value="MARINER MOS1 TRANSPOSASE-LIKE PROTEIN"/>
    <property type="match status" value="1"/>
</dbReference>
<dbReference type="Proteomes" id="UP000595437">
    <property type="component" value="Chromosome 12"/>
</dbReference>
<dbReference type="PANTHER" id="PTHR46060:SF1">
    <property type="entry name" value="MARINER MOS1 TRANSPOSASE-LIKE PROTEIN"/>
    <property type="match status" value="1"/>
</dbReference>
<feature type="non-terminal residue" evidence="1">
    <location>
        <position position="60"/>
    </location>
</feature>
<dbReference type="AlphaFoldDB" id="A0A7T8JW53"/>
<keyword evidence="1" id="KW-0808">Transferase</keyword>
<protein>
    <submittedName>
        <fullName evidence="1">Histone-lysine N-methyltransferase SETMAR</fullName>
    </submittedName>
</protein>
<dbReference type="InterPro" id="IPR036397">
    <property type="entry name" value="RNaseH_sf"/>
</dbReference>
<organism evidence="1 2">
    <name type="scientific">Caligus rogercresseyi</name>
    <name type="common">Sea louse</name>
    <dbReference type="NCBI Taxonomy" id="217165"/>
    <lineage>
        <taxon>Eukaryota</taxon>
        <taxon>Metazoa</taxon>
        <taxon>Ecdysozoa</taxon>
        <taxon>Arthropoda</taxon>
        <taxon>Crustacea</taxon>
        <taxon>Multicrustacea</taxon>
        <taxon>Hexanauplia</taxon>
        <taxon>Copepoda</taxon>
        <taxon>Siphonostomatoida</taxon>
        <taxon>Caligidae</taxon>
        <taxon>Caligus</taxon>
    </lineage>
</organism>
<proteinExistence type="predicted"/>
<dbReference type="GO" id="GO:0003676">
    <property type="term" value="F:nucleic acid binding"/>
    <property type="evidence" value="ECO:0007669"/>
    <property type="project" value="InterPro"/>
</dbReference>
<dbReference type="InterPro" id="IPR052709">
    <property type="entry name" value="Transposase-MT_Hybrid"/>
</dbReference>
<dbReference type="GO" id="GO:0008168">
    <property type="term" value="F:methyltransferase activity"/>
    <property type="evidence" value="ECO:0007669"/>
    <property type="project" value="UniProtKB-KW"/>
</dbReference>
<feature type="non-terminal residue" evidence="1">
    <location>
        <position position="1"/>
    </location>
</feature>
<evidence type="ECO:0000313" key="2">
    <source>
        <dbReference type="Proteomes" id="UP000595437"/>
    </source>
</evidence>
<reference evidence="2" key="1">
    <citation type="submission" date="2021-01" db="EMBL/GenBank/DDBJ databases">
        <title>Caligus Genome Assembly.</title>
        <authorList>
            <person name="Gallardo-Escarate C."/>
        </authorList>
    </citation>
    <scope>NUCLEOTIDE SEQUENCE [LARGE SCALE GENOMIC DNA]</scope>
</reference>
<keyword evidence="1" id="KW-0489">Methyltransferase</keyword>
<dbReference type="OrthoDB" id="10042427at2759"/>
<sequence>TTAYGKYFFCCIKTTHPVTSQSKHAKLLELKFELLSHPPYSPDLAPSDYWLFADLKKMLA</sequence>
<name>A0A7T8JW53_CALRO</name>
<keyword evidence="2" id="KW-1185">Reference proteome</keyword>
<gene>
    <name evidence="1" type="ORF">FKW44_017740</name>
</gene>
<dbReference type="EMBL" id="CP045901">
    <property type="protein sequence ID" value="QQP37467.1"/>
    <property type="molecule type" value="Genomic_DNA"/>
</dbReference>
<dbReference type="GO" id="GO:0032259">
    <property type="term" value="P:methylation"/>
    <property type="evidence" value="ECO:0007669"/>
    <property type="project" value="UniProtKB-KW"/>
</dbReference>
<accession>A0A7T8JW53</accession>
<dbReference type="Gene3D" id="3.30.420.10">
    <property type="entry name" value="Ribonuclease H-like superfamily/Ribonuclease H"/>
    <property type="match status" value="1"/>
</dbReference>